<dbReference type="Gene3D" id="1.25.10.10">
    <property type="entry name" value="Leucine-rich Repeat Variant"/>
    <property type="match status" value="1"/>
</dbReference>
<feature type="domain" description="U-box" evidence="3">
    <location>
        <begin position="30"/>
        <end position="324"/>
    </location>
</feature>
<feature type="non-terminal residue" evidence="4">
    <location>
        <position position="1"/>
    </location>
</feature>
<dbReference type="Pfam" id="PF25598">
    <property type="entry name" value="ARM_PUB"/>
    <property type="match status" value="1"/>
</dbReference>
<dbReference type="EMBL" id="GDJX01023878">
    <property type="protein sequence ID" value="JAT44058.1"/>
    <property type="molecule type" value="Transcribed_RNA"/>
</dbReference>
<dbReference type="InterPro" id="IPR011989">
    <property type="entry name" value="ARM-like"/>
</dbReference>
<evidence type="ECO:0000259" key="3">
    <source>
        <dbReference type="Pfam" id="PF25598"/>
    </source>
</evidence>
<feature type="region of interest" description="Disordered" evidence="2">
    <location>
        <begin position="334"/>
        <end position="378"/>
    </location>
</feature>
<accession>A0A1D1XNU8</accession>
<dbReference type="SUPFAM" id="SSF48371">
    <property type="entry name" value="ARM repeat"/>
    <property type="match status" value="1"/>
</dbReference>
<dbReference type="PANTHER" id="PTHR23315">
    <property type="entry name" value="U BOX DOMAIN-CONTAINING"/>
    <property type="match status" value="1"/>
</dbReference>
<dbReference type="InterPro" id="IPR058678">
    <property type="entry name" value="ARM_PUB"/>
</dbReference>
<protein>
    <submittedName>
        <fullName evidence="4">U-box domain-containing protein 4</fullName>
    </submittedName>
</protein>
<evidence type="ECO:0000256" key="1">
    <source>
        <dbReference type="ARBA" id="ARBA00022786"/>
    </source>
</evidence>
<gene>
    <name evidence="4" type="primary">PUB4_15</name>
    <name evidence="4" type="ORF">g.91271</name>
</gene>
<sequence length="378" mass="39590">ERERERAMAMAAAKEVKRRTARLLVRKLISASSDGDASAVDEAISEIRHHSKHDPDFRPLLADAGAVPLLAHHLLLFSPSNHLNDAHTNTSSSSSQEDAAAALLNLSICSREPLMATPGLLDALSATLRPPASPLASQHAAATLYSLLSVDAYRPIIGAKADIVSALVAMLRPAASRHASPTRSVKDALKALFAIALYPLNRAAVVQLGAVPALFSLVVKDGRAGIVEDCTAVVAQVAGCEESVEAFRRVSGVEVLVDLVDAATGASARSRENAAAALLSLALSGGERAVDDIREVETAVPAVRDLADTGTTPRAKSKAGALLAILVDGRHHQEQQQQWLSSSDGPLGSPPRSAPSADGPFCLSDSDWCSDPERSTEV</sequence>
<name>A0A1D1XNU8_9ARAE</name>
<dbReference type="InterPro" id="IPR000225">
    <property type="entry name" value="Armadillo"/>
</dbReference>
<evidence type="ECO:0000313" key="4">
    <source>
        <dbReference type="EMBL" id="JAT44058.1"/>
    </source>
</evidence>
<keyword evidence="1" id="KW-0833">Ubl conjugation pathway</keyword>
<organism evidence="4">
    <name type="scientific">Anthurium amnicola</name>
    <dbReference type="NCBI Taxonomy" id="1678845"/>
    <lineage>
        <taxon>Eukaryota</taxon>
        <taxon>Viridiplantae</taxon>
        <taxon>Streptophyta</taxon>
        <taxon>Embryophyta</taxon>
        <taxon>Tracheophyta</taxon>
        <taxon>Spermatophyta</taxon>
        <taxon>Magnoliopsida</taxon>
        <taxon>Liliopsida</taxon>
        <taxon>Araceae</taxon>
        <taxon>Pothoideae</taxon>
        <taxon>Potheae</taxon>
        <taxon>Anthurium</taxon>
    </lineage>
</organism>
<proteinExistence type="predicted"/>
<reference evidence="4" key="1">
    <citation type="submission" date="2015-07" db="EMBL/GenBank/DDBJ databases">
        <title>Transcriptome Assembly of Anthurium amnicola.</title>
        <authorList>
            <person name="Suzuki J."/>
        </authorList>
    </citation>
    <scope>NUCLEOTIDE SEQUENCE</scope>
</reference>
<dbReference type="AlphaFoldDB" id="A0A1D1XNU8"/>
<dbReference type="PANTHER" id="PTHR23315:SF238">
    <property type="entry name" value="ARM REPEAT SUPERFAMILY PROTEIN"/>
    <property type="match status" value="1"/>
</dbReference>
<evidence type="ECO:0000256" key="2">
    <source>
        <dbReference type="SAM" id="MobiDB-lite"/>
    </source>
</evidence>
<dbReference type="InterPro" id="IPR016024">
    <property type="entry name" value="ARM-type_fold"/>
</dbReference>
<dbReference type="SMART" id="SM00185">
    <property type="entry name" value="ARM"/>
    <property type="match status" value="4"/>
</dbReference>